<accession>A0A3G8M8A7</accession>
<evidence type="ECO:0000313" key="3">
    <source>
        <dbReference type="Proteomes" id="UP000273982"/>
    </source>
</evidence>
<reference evidence="2 3" key="1">
    <citation type="submission" date="2018-11" db="EMBL/GenBank/DDBJ databases">
        <title>Genome squencing of methanotrophic bacteria isolated from alkaline groundwater in Korea.</title>
        <authorList>
            <person name="Nguyen L.N."/>
        </authorList>
    </citation>
    <scope>NUCLEOTIDE SEQUENCE [LARGE SCALE GENOMIC DNA]</scope>
    <source>
        <strain evidence="2 3">GW6</strain>
    </source>
</reference>
<dbReference type="SUPFAM" id="SSF161266">
    <property type="entry name" value="Gam-like"/>
    <property type="match status" value="1"/>
</dbReference>
<name>A0A3G8M8A7_9HYPH</name>
<dbReference type="EMBL" id="CP034086">
    <property type="protein sequence ID" value="AZG78136.1"/>
    <property type="molecule type" value="Genomic_DNA"/>
</dbReference>
<dbReference type="Proteomes" id="UP000273982">
    <property type="component" value="Chromosome"/>
</dbReference>
<dbReference type="RefSeq" id="WP_124739727.1">
    <property type="nucleotide sequence ID" value="NZ_CP034086.1"/>
</dbReference>
<dbReference type="KEGG" id="mros:EHO51_16130"/>
<dbReference type="AlphaFoldDB" id="A0A3G8M8A7"/>
<proteinExistence type="predicted"/>
<feature type="region of interest" description="Disordered" evidence="1">
    <location>
        <begin position="1"/>
        <end position="20"/>
    </location>
</feature>
<protein>
    <submittedName>
        <fullName evidence="2">Host-nuclease inhibitor protein Gam</fullName>
    </submittedName>
</protein>
<gene>
    <name evidence="2" type="ORF">EHO51_16130</name>
</gene>
<dbReference type="GO" id="GO:0042262">
    <property type="term" value="P:DNA protection"/>
    <property type="evidence" value="ECO:0007669"/>
    <property type="project" value="InterPro"/>
</dbReference>
<organism evidence="2 3">
    <name type="scientific">Methylocystis rosea</name>
    <dbReference type="NCBI Taxonomy" id="173366"/>
    <lineage>
        <taxon>Bacteria</taxon>
        <taxon>Pseudomonadati</taxon>
        <taxon>Pseudomonadota</taxon>
        <taxon>Alphaproteobacteria</taxon>
        <taxon>Hyphomicrobiales</taxon>
        <taxon>Methylocystaceae</taxon>
        <taxon>Methylocystis</taxon>
    </lineage>
</organism>
<sequence length="176" mass="19553">MSKKPKVKTRGANVPVPQSREEAASFIHDIGVRQREIARIEADMNDRIAQATKDAEATANPLSEEVDRLTEGLRIWADANRQTLTGGKRKFADLGTGKIEWRLTPAKVTIRNVEDVIARIKTLGVNAFLRTKDEIDKEAMLREPAKARLITGVSIGAEGERFYVEPFEVEIKGAAE</sequence>
<dbReference type="InterPro" id="IPR009951">
    <property type="entry name" value="Host-nuc_inhib_Gam"/>
</dbReference>
<evidence type="ECO:0000313" key="2">
    <source>
        <dbReference type="EMBL" id="AZG78136.1"/>
    </source>
</evidence>
<dbReference type="Pfam" id="PF07352">
    <property type="entry name" value="Phage_Mu_Gam"/>
    <property type="match status" value="1"/>
</dbReference>
<dbReference type="Gene3D" id="1.20.5.170">
    <property type="match status" value="1"/>
</dbReference>
<evidence type="ECO:0000256" key="1">
    <source>
        <dbReference type="SAM" id="MobiDB-lite"/>
    </source>
</evidence>
<dbReference type="GO" id="GO:0003690">
    <property type="term" value="F:double-stranded DNA binding"/>
    <property type="evidence" value="ECO:0007669"/>
    <property type="project" value="InterPro"/>
</dbReference>